<gene>
    <name evidence="1" type="ORF">pdc_034</name>
</gene>
<dbReference type="EMBL" id="OL396571">
    <property type="protein sequence ID" value="UGC97747.1"/>
    <property type="molecule type" value="Genomic_DNA"/>
</dbReference>
<sequence length="76" mass="8515">MSNEISNERLEMISKYDTFVSLGEAEAMAKELLALRKAFNVPDCWEIAGHIFATEDEALSYGFIGKPEPLYSKPEA</sequence>
<accession>A0AAE8YIX7</accession>
<reference evidence="1" key="1">
    <citation type="journal article" date="2022" name="Curr. Microbiol.">
        <title>Isolation, Characterization, and Comparative Genomic Analysis of vB_Pd_C23, a Novel Bacteriophage of Pantoea dispersa.</title>
        <authorList>
            <person name="Grami E."/>
            <person name="Laadouze I."/>
            <person name="Ben Tiba S."/>
            <person name="Hafiane A."/>
            <person name="Sealey K.S."/>
            <person name="Saidi N."/>
        </authorList>
    </citation>
    <scope>NUCLEOTIDE SEQUENCE</scope>
</reference>
<evidence type="ECO:0000313" key="1">
    <source>
        <dbReference type="EMBL" id="UGC97747.1"/>
    </source>
</evidence>
<organism evidence="1 2">
    <name type="scientific">Pantoea phage PdC23</name>
    <dbReference type="NCBI Taxonomy" id="2894356"/>
    <lineage>
        <taxon>Viruses</taxon>
        <taxon>Duplodnaviria</taxon>
        <taxon>Heunggongvirae</taxon>
        <taxon>Uroviricota</taxon>
        <taxon>Caudoviricetes</taxon>
        <taxon>Felixviridae</taxon>
        <taxon>Certevirus</taxon>
        <taxon>Certevirus C23</taxon>
    </lineage>
</organism>
<dbReference type="Proteomes" id="UP000828384">
    <property type="component" value="Segment"/>
</dbReference>
<name>A0AAE8YIX7_9CAUD</name>
<proteinExistence type="predicted"/>
<evidence type="ECO:0000313" key="2">
    <source>
        <dbReference type="Proteomes" id="UP000828384"/>
    </source>
</evidence>
<keyword evidence="2" id="KW-1185">Reference proteome</keyword>
<protein>
    <submittedName>
        <fullName evidence="1">Uncharacterized protein</fullName>
    </submittedName>
</protein>